<accession>A0A7R9PG95</accession>
<organism evidence="1">
    <name type="scientific">Timema genevievae</name>
    <name type="common">Walking stick</name>
    <dbReference type="NCBI Taxonomy" id="629358"/>
    <lineage>
        <taxon>Eukaryota</taxon>
        <taxon>Metazoa</taxon>
        <taxon>Ecdysozoa</taxon>
        <taxon>Arthropoda</taxon>
        <taxon>Hexapoda</taxon>
        <taxon>Insecta</taxon>
        <taxon>Pterygota</taxon>
        <taxon>Neoptera</taxon>
        <taxon>Polyneoptera</taxon>
        <taxon>Phasmatodea</taxon>
        <taxon>Timematodea</taxon>
        <taxon>Timematoidea</taxon>
        <taxon>Timematidae</taxon>
        <taxon>Timema</taxon>
    </lineage>
</organism>
<proteinExistence type="predicted"/>
<gene>
    <name evidence="1" type="ORF">TGEB3V08_LOCUS130</name>
</gene>
<dbReference type="AlphaFoldDB" id="A0A7R9PG95"/>
<evidence type="ECO:0000313" key="1">
    <source>
        <dbReference type="EMBL" id="CAD7585635.1"/>
    </source>
</evidence>
<protein>
    <submittedName>
        <fullName evidence="1">Uncharacterized protein</fullName>
    </submittedName>
</protein>
<name>A0A7R9PG95_TIMGE</name>
<reference evidence="1" key="1">
    <citation type="submission" date="2020-11" db="EMBL/GenBank/DDBJ databases">
        <authorList>
            <person name="Tran Van P."/>
        </authorList>
    </citation>
    <scope>NUCLEOTIDE SEQUENCE</scope>
</reference>
<sequence>MMEKSGLESRFLDEFSWRHLNFMRRLSPGEVTRRGNQISLKVVLELLFLANALVVLSSTTEDGEIEVRISVGVNGSDTTCSAHNPVSVNGSDTTCSAHNPVSVNGSDTTCSAHNPVSVNGSDTTCSAHNPVSVNGSDTTCSAHNPVSVNGSDTTCSAHNPLLIYPHEDELTPFQTHGSTDTFWKHWGSKPESQDL</sequence>
<dbReference type="EMBL" id="OE839123">
    <property type="protein sequence ID" value="CAD7585635.1"/>
    <property type="molecule type" value="Genomic_DNA"/>
</dbReference>